<evidence type="ECO:0000313" key="3">
    <source>
        <dbReference type="EMBL" id="EFC45555.1"/>
    </source>
</evidence>
<reference evidence="3 4" key="1">
    <citation type="journal article" date="2010" name="Cell">
        <title>The genome of Naegleria gruberi illuminates early eukaryotic versatility.</title>
        <authorList>
            <person name="Fritz-Laylin L.K."/>
            <person name="Prochnik S.E."/>
            <person name="Ginger M.L."/>
            <person name="Dacks J.B."/>
            <person name="Carpenter M.L."/>
            <person name="Field M.C."/>
            <person name="Kuo A."/>
            <person name="Paredez A."/>
            <person name="Chapman J."/>
            <person name="Pham J."/>
            <person name="Shu S."/>
            <person name="Neupane R."/>
            <person name="Cipriano M."/>
            <person name="Mancuso J."/>
            <person name="Tu H."/>
            <person name="Salamov A."/>
            <person name="Lindquist E."/>
            <person name="Shapiro H."/>
            <person name="Lucas S."/>
            <person name="Grigoriev I.V."/>
            <person name="Cande W.Z."/>
            <person name="Fulton C."/>
            <person name="Rokhsar D.S."/>
            <person name="Dawson S.C."/>
        </authorList>
    </citation>
    <scope>NUCLEOTIDE SEQUENCE [LARGE SCALE GENOMIC DNA]</scope>
    <source>
        <strain evidence="3 4">NEG-M</strain>
    </source>
</reference>
<dbReference type="RefSeq" id="XP_002678299.1">
    <property type="nucleotide sequence ID" value="XM_002678253.1"/>
</dbReference>
<protein>
    <submittedName>
        <fullName evidence="3">Predicted protein</fullName>
    </submittedName>
</protein>
<dbReference type="OrthoDB" id="676979at2759"/>
<evidence type="ECO:0000256" key="1">
    <source>
        <dbReference type="ARBA" id="ARBA00022614"/>
    </source>
</evidence>
<dbReference type="GO" id="GO:0031146">
    <property type="term" value="P:SCF-dependent proteasomal ubiquitin-dependent protein catabolic process"/>
    <property type="evidence" value="ECO:0007669"/>
    <property type="project" value="TreeGrafter"/>
</dbReference>
<dbReference type="SUPFAM" id="SSF52047">
    <property type="entry name" value="RNI-like"/>
    <property type="match status" value="1"/>
</dbReference>
<keyword evidence="2" id="KW-0677">Repeat</keyword>
<dbReference type="InterPro" id="IPR001611">
    <property type="entry name" value="Leu-rich_rpt"/>
</dbReference>
<dbReference type="EMBL" id="GG738862">
    <property type="protein sequence ID" value="EFC45555.1"/>
    <property type="molecule type" value="Genomic_DNA"/>
</dbReference>
<dbReference type="SMART" id="SM00368">
    <property type="entry name" value="LRR_RI"/>
    <property type="match status" value="4"/>
</dbReference>
<dbReference type="Gene3D" id="3.80.10.10">
    <property type="entry name" value="Ribonuclease Inhibitor"/>
    <property type="match status" value="3"/>
</dbReference>
<keyword evidence="1" id="KW-0433">Leucine-rich repeat</keyword>
<dbReference type="InterPro" id="IPR032675">
    <property type="entry name" value="LRR_dom_sf"/>
</dbReference>
<evidence type="ECO:0000256" key="2">
    <source>
        <dbReference type="ARBA" id="ARBA00022737"/>
    </source>
</evidence>
<dbReference type="SMART" id="SM00367">
    <property type="entry name" value="LRR_CC"/>
    <property type="match status" value="6"/>
</dbReference>
<accession>D2VBX7</accession>
<dbReference type="KEGG" id="ngr:NAEGRDRAFT_66372"/>
<dbReference type="PROSITE" id="PS51450">
    <property type="entry name" value="LRR"/>
    <property type="match status" value="2"/>
</dbReference>
<dbReference type="Pfam" id="PF12799">
    <property type="entry name" value="LRR_4"/>
    <property type="match status" value="1"/>
</dbReference>
<dbReference type="GO" id="GO:0019005">
    <property type="term" value="C:SCF ubiquitin ligase complex"/>
    <property type="evidence" value="ECO:0007669"/>
    <property type="project" value="TreeGrafter"/>
</dbReference>
<dbReference type="VEuPathDB" id="AmoebaDB:NAEGRDRAFT_66372"/>
<dbReference type="InterPro" id="IPR006553">
    <property type="entry name" value="Leu-rich_rpt_Cys-con_subtyp"/>
</dbReference>
<dbReference type="InterPro" id="IPR025875">
    <property type="entry name" value="Leu-rich_rpt_4"/>
</dbReference>
<dbReference type="Proteomes" id="UP000006671">
    <property type="component" value="Unassembled WGS sequence"/>
</dbReference>
<dbReference type="GeneID" id="8857172"/>
<dbReference type="InParanoid" id="D2VBX7"/>
<dbReference type="PANTHER" id="PTHR13318">
    <property type="entry name" value="PARTNER OF PAIRED, ISOFORM B-RELATED"/>
    <property type="match status" value="1"/>
</dbReference>
<gene>
    <name evidence="3" type="ORF">NAEGRDRAFT_66372</name>
</gene>
<dbReference type="eggNOG" id="KOG1947">
    <property type="taxonomic scope" value="Eukaryota"/>
</dbReference>
<sequence>MFSDHENVDQQTFLCTYRKNIIGLDFGNTSLSYRDACLIAKFESLEELIGEVGDEMEALVDYLPNLKSLDVGLVQEICYENVEYISELQNLTTFSIRYSNIGRKHLQIIGEMSQLTDLNISGNPINSLLPIRPLTRITSLSAADCSFLGDDGIYPIVNFKGLQKLNLSSNGITWEGCMFISEKFPNLSHLSLNETRICDGAIKRLSKMKQLTYLDVGNNAKITMEGIKLISNNLTNLTHLNISSNNVTDEGLMMACDLPKLQELFVGHNQITDSGINEFSEKIGNKLKILSLSRNNITSLCTQYLCTKLTNLKKLYLAGVSITDEDVKLICQCMKLLIYLDVSWNNVTDKSLEYVIASESLREVDVNGNEQIHDTNWSKIGKL</sequence>
<keyword evidence="4" id="KW-1185">Reference proteome</keyword>
<evidence type="ECO:0000313" key="4">
    <source>
        <dbReference type="Proteomes" id="UP000006671"/>
    </source>
</evidence>
<name>D2VBX7_NAEGR</name>
<dbReference type="Pfam" id="PF13516">
    <property type="entry name" value="LRR_6"/>
    <property type="match status" value="3"/>
</dbReference>
<organism evidence="4">
    <name type="scientific">Naegleria gruberi</name>
    <name type="common">Amoeba</name>
    <dbReference type="NCBI Taxonomy" id="5762"/>
    <lineage>
        <taxon>Eukaryota</taxon>
        <taxon>Discoba</taxon>
        <taxon>Heterolobosea</taxon>
        <taxon>Tetramitia</taxon>
        <taxon>Eutetramitia</taxon>
        <taxon>Vahlkampfiidae</taxon>
        <taxon>Naegleria</taxon>
    </lineage>
</organism>
<dbReference type="AlphaFoldDB" id="D2VBX7"/>
<proteinExistence type="predicted"/>